<dbReference type="EMBL" id="BRYB01006220">
    <property type="protein sequence ID" value="GMI52340.1"/>
    <property type="molecule type" value="Genomic_DNA"/>
</dbReference>
<name>A0ABQ6NAS1_9STRA</name>
<accession>A0ABQ6NAS1</accession>
<comment type="caution">
    <text evidence="4">The sequence shown here is derived from an EMBL/GenBank/DDBJ whole genome shotgun (WGS) entry which is preliminary data.</text>
</comment>
<sequence>MYRPPPLSRLSRLLATQRDVRRKTLADVLNPPKDPSKEGRAKRRKAKPFDPSKPPQPLRADRLLANRTPHSRKEIRKLIAARRVKLHPEETLVPGSSSKYPPSTSFLVDGSLVAPVPPLLLFHKPPNVLSILGPPPAATPAHPTLDSFELPASHHHVGRLDYDTSGLLLFSALGPLTHKLLSPGAGVEKVYRARVGGEVAEEALRARLGGGIETKATGVHEARLIEVEESAGGGAVLVVGVREGKHRMVRRMLANAGHPVEELERVSFGGVELGDLAEGEFRFASEEEMGWAKERFGGEVAGL</sequence>
<keyword evidence="1" id="KW-0413">Isomerase</keyword>
<reference evidence="4 5" key="1">
    <citation type="journal article" date="2023" name="Commun. Biol.">
        <title>Genome analysis of Parmales, the sister group of diatoms, reveals the evolutionary specialization of diatoms from phago-mixotrophs to photoautotrophs.</title>
        <authorList>
            <person name="Ban H."/>
            <person name="Sato S."/>
            <person name="Yoshikawa S."/>
            <person name="Yamada K."/>
            <person name="Nakamura Y."/>
            <person name="Ichinomiya M."/>
            <person name="Sato N."/>
            <person name="Blanc-Mathieu R."/>
            <person name="Endo H."/>
            <person name="Kuwata A."/>
            <person name="Ogata H."/>
        </authorList>
    </citation>
    <scope>NUCLEOTIDE SEQUENCE [LARGE SCALE GENOMIC DNA]</scope>
</reference>
<dbReference type="Gene3D" id="3.30.70.580">
    <property type="entry name" value="Pseudouridine synthase I, catalytic domain, N-terminal subdomain"/>
    <property type="match status" value="1"/>
</dbReference>
<evidence type="ECO:0000313" key="4">
    <source>
        <dbReference type="EMBL" id="GMI52340.1"/>
    </source>
</evidence>
<dbReference type="InterPro" id="IPR006145">
    <property type="entry name" value="PsdUridine_synth_RsuA/RluA"/>
</dbReference>
<keyword evidence="5" id="KW-1185">Reference proteome</keyword>
<dbReference type="Gene3D" id="3.30.70.1560">
    <property type="entry name" value="Alpha-L RNA-binding motif"/>
    <property type="match status" value="1"/>
</dbReference>
<evidence type="ECO:0000256" key="1">
    <source>
        <dbReference type="ARBA" id="ARBA00023235"/>
    </source>
</evidence>
<dbReference type="PANTHER" id="PTHR47683">
    <property type="entry name" value="PSEUDOURIDINE SYNTHASE FAMILY PROTEIN-RELATED"/>
    <property type="match status" value="1"/>
</dbReference>
<dbReference type="InterPro" id="IPR020103">
    <property type="entry name" value="PsdUridine_synth_cat_dom_sf"/>
</dbReference>
<dbReference type="SUPFAM" id="SSF55120">
    <property type="entry name" value="Pseudouridine synthase"/>
    <property type="match status" value="1"/>
</dbReference>
<organism evidence="4 5">
    <name type="scientific">Tetraparma gracilis</name>
    <dbReference type="NCBI Taxonomy" id="2962635"/>
    <lineage>
        <taxon>Eukaryota</taxon>
        <taxon>Sar</taxon>
        <taxon>Stramenopiles</taxon>
        <taxon>Ochrophyta</taxon>
        <taxon>Bolidophyceae</taxon>
        <taxon>Parmales</taxon>
        <taxon>Triparmaceae</taxon>
        <taxon>Tetraparma</taxon>
    </lineage>
</organism>
<feature type="region of interest" description="Disordered" evidence="2">
    <location>
        <begin position="1"/>
        <end position="68"/>
    </location>
</feature>
<protein>
    <recommendedName>
        <fullName evidence="3">Pseudouridine synthase RsuA/RluA-like domain-containing protein</fullName>
    </recommendedName>
</protein>
<gene>
    <name evidence="4" type="ORF">TeGR_g10004</name>
</gene>
<proteinExistence type="predicted"/>
<dbReference type="InterPro" id="IPR042092">
    <property type="entry name" value="PsdUridine_s_RsuA/RluB/E/F_cat"/>
</dbReference>
<dbReference type="InterPro" id="IPR050343">
    <property type="entry name" value="RsuA_PseudoU_synthase"/>
</dbReference>
<evidence type="ECO:0000259" key="3">
    <source>
        <dbReference type="Pfam" id="PF00849"/>
    </source>
</evidence>
<dbReference type="PANTHER" id="PTHR47683:SF2">
    <property type="entry name" value="RNA-BINDING S4 DOMAIN-CONTAINING PROTEIN"/>
    <property type="match status" value="1"/>
</dbReference>
<dbReference type="InterPro" id="IPR020094">
    <property type="entry name" value="TruA/RsuA/RluB/E/F_N"/>
</dbReference>
<feature type="domain" description="Pseudouridine synthase RsuA/RluA-like" evidence="3">
    <location>
        <begin position="119"/>
        <end position="254"/>
    </location>
</feature>
<dbReference type="Pfam" id="PF00849">
    <property type="entry name" value="PseudoU_synth_2"/>
    <property type="match status" value="1"/>
</dbReference>
<evidence type="ECO:0000313" key="5">
    <source>
        <dbReference type="Proteomes" id="UP001165060"/>
    </source>
</evidence>
<evidence type="ECO:0000256" key="2">
    <source>
        <dbReference type="SAM" id="MobiDB-lite"/>
    </source>
</evidence>
<dbReference type="Proteomes" id="UP001165060">
    <property type="component" value="Unassembled WGS sequence"/>
</dbReference>